<comment type="cofactor">
    <cofactor evidence="1">
        <name>Fe cation</name>
        <dbReference type="ChEBI" id="CHEBI:24875"/>
    </cofactor>
</comment>
<evidence type="ECO:0000256" key="3">
    <source>
        <dbReference type="ARBA" id="ARBA00022723"/>
    </source>
</evidence>
<sequence>MATDAHHETPSATTAFVGLGTPMRTLITSRIPGESLVGECYTHQEWFDLDLDEIFAKQWIFVATEPEIAEPGDFVTVGFGTRSVIITRDSHGVVRAHHNVCRHRGARLLTQPNGSTGTIVCSYHSWTYGTDGRLMYAEAQAPGFDKRCYSLRPVAVRTIAGLVFICLADDPPADIDDVARIVEPYLAPHRLAEAKVAKQTDLVENGNWKLAMENNRECYHCGGHPELLNVFFPTWGYDDSDAIPDRLAAVVDRYRRATTELIDTWTRLGLPYPRIAQLDTRPTGFHIEREAMDLAGESFTLDGTIACTRPLTDTLPDRRLGRLSMHLQPNMWLHITSDHAVLFSVIPISPGETLVRTTWLVNSAATEGVDYDIDRLTGVWEITNQQDADLVQLAHRGISDPAYVPGPYGPSEFQVEAFINWYITRLRANLGLDVEQQAATDQIAESA</sequence>
<evidence type="ECO:0000259" key="7">
    <source>
        <dbReference type="PROSITE" id="PS51296"/>
    </source>
</evidence>
<dbReference type="InterPro" id="IPR036922">
    <property type="entry name" value="Rieske_2Fe-2S_sf"/>
</dbReference>
<dbReference type="PRINTS" id="PR00090">
    <property type="entry name" value="RNGDIOXGNASE"/>
</dbReference>
<organism evidence="8 9">
    <name type="scientific">Gordonia otitidis (strain DSM 44809 / CCUG 52243 / JCM 12355 / NBRC 100426 / IFM 10032)</name>
    <dbReference type="NCBI Taxonomy" id="1108044"/>
    <lineage>
        <taxon>Bacteria</taxon>
        <taxon>Bacillati</taxon>
        <taxon>Actinomycetota</taxon>
        <taxon>Actinomycetes</taxon>
        <taxon>Mycobacteriales</taxon>
        <taxon>Gordoniaceae</taxon>
        <taxon>Gordonia</taxon>
    </lineage>
</organism>
<accession>H5TMY3</accession>
<dbReference type="AlphaFoldDB" id="H5TMY3"/>
<dbReference type="GO" id="GO:0051537">
    <property type="term" value="F:2 iron, 2 sulfur cluster binding"/>
    <property type="evidence" value="ECO:0007669"/>
    <property type="project" value="UniProtKB-KW"/>
</dbReference>
<evidence type="ECO:0000313" key="8">
    <source>
        <dbReference type="EMBL" id="GAB34841.1"/>
    </source>
</evidence>
<dbReference type="GO" id="GO:0004497">
    <property type="term" value="F:monooxygenase activity"/>
    <property type="evidence" value="ECO:0007669"/>
    <property type="project" value="UniProtKB-ARBA"/>
</dbReference>
<dbReference type="SUPFAM" id="SSF55961">
    <property type="entry name" value="Bet v1-like"/>
    <property type="match status" value="1"/>
</dbReference>
<dbReference type="InterPro" id="IPR001663">
    <property type="entry name" value="Rng_hydr_dOase-A"/>
</dbReference>
<name>H5TMY3_GORO1</name>
<dbReference type="CDD" id="cd03469">
    <property type="entry name" value="Rieske_RO_Alpha_N"/>
    <property type="match status" value="1"/>
</dbReference>
<dbReference type="GO" id="GO:0005506">
    <property type="term" value="F:iron ion binding"/>
    <property type="evidence" value="ECO:0007669"/>
    <property type="project" value="InterPro"/>
</dbReference>
<protein>
    <submittedName>
        <fullName evidence="8">Iron-sulfur protein</fullName>
    </submittedName>
</protein>
<evidence type="ECO:0000313" key="9">
    <source>
        <dbReference type="Proteomes" id="UP000005038"/>
    </source>
</evidence>
<dbReference type="PANTHER" id="PTHR43756:SF5">
    <property type="entry name" value="CHOLINE MONOOXYGENASE, CHLOROPLASTIC"/>
    <property type="match status" value="1"/>
</dbReference>
<dbReference type="SUPFAM" id="SSF50022">
    <property type="entry name" value="ISP domain"/>
    <property type="match status" value="1"/>
</dbReference>
<dbReference type="Gene3D" id="2.102.10.10">
    <property type="entry name" value="Rieske [2Fe-2S] iron-sulphur domain"/>
    <property type="match status" value="1"/>
</dbReference>
<reference evidence="8" key="1">
    <citation type="submission" date="2012-02" db="EMBL/GenBank/DDBJ databases">
        <title>Whole genome shotgun sequence of Gordonia otitidis NBRC 100426.</title>
        <authorList>
            <person name="Yoshida I."/>
            <person name="Hosoyama A."/>
            <person name="Tsuchikane K."/>
            <person name="Katsumata H."/>
            <person name="Yamazaki S."/>
            <person name="Fujita N."/>
        </authorList>
    </citation>
    <scope>NUCLEOTIDE SEQUENCE [LARGE SCALE GENOMIC DNA]</scope>
    <source>
        <strain evidence="8">NBRC 100426</strain>
    </source>
</reference>
<keyword evidence="2" id="KW-0001">2Fe-2S</keyword>
<dbReference type="EMBL" id="BAFB01000125">
    <property type="protein sequence ID" value="GAB34841.1"/>
    <property type="molecule type" value="Genomic_DNA"/>
</dbReference>
<dbReference type="STRING" id="1108044.GOOTI_125_00110"/>
<keyword evidence="3" id="KW-0479">Metal-binding</keyword>
<keyword evidence="5" id="KW-0408">Iron</keyword>
<evidence type="ECO:0000256" key="1">
    <source>
        <dbReference type="ARBA" id="ARBA00001962"/>
    </source>
</evidence>
<gene>
    <name evidence="8" type="ORF">GOOTI_125_00110</name>
</gene>
<dbReference type="CDD" id="cd08884">
    <property type="entry name" value="RHO_alpha_C_GbcA-like"/>
    <property type="match status" value="1"/>
</dbReference>
<evidence type="ECO:0000256" key="4">
    <source>
        <dbReference type="ARBA" id="ARBA00023002"/>
    </source>
</evidence>
<comment type="caution">
    <text evidence="8">The sequence shown here is derived from an EMBL/GenBank/DDBJ whole genome shotgun (WGS) entry which is preliminary data.</text>
</comment>
<dbReference type="Pfam" id="PF00355">
    <property type="entry name" value="Rieske"/>
    <property type="match status" value="1"/>
</dbReference>
<keyword evidence="6" id="KW-0411">Iron-sulfur</keyword>
<dbReference type="GO" id="GO:0016705">
    <property type="term" value="F:oxidoreductase activity, acting on paired donors, with incorporation or reduction of molecular oxygen"/>
    <property type="evidence" value="ECO:0007669"/>
    <property type="project" value="UniProtKB-ARBA"/>
</dbReference>
<keyword evidence="4" id="KW-0560">Oxidoreductase</keyword>
<proteinExistence type="predicted"/>
<dbReference type="PROSITE" id="PS51296">
    <property type="entry name" value="RIESKE"/>
    <property type="match status" value="1"/>
</dbReference>
<dbReference type="Gene3D" id="3.90.380.10">
    <property type="entry name" value="Naphthalene 1,2-dioxygenase Alpha Subunit, Chain A, domain 1"/>
    <property type="match status" value="1"/>
</dbReference>
<dbReference type="Pfam" id="PF00848">
    <property type="entry name" value="Ring_hydroxyl_A"/>
    <property type="match status" value="1"/>
</dbReference>
<dbReference type="Proteomes" id="UP000005038">
    <property type="component" value="Unassembled WGS sequence"/>
</dbReference>
<dbReference type="PANTHER" id="PTHR43756">
    <property type="entry name" value="CHOLINE MONOOXYGENASE, CHLOROPLASTIC"/>
    <property type="match status" value="1"/>
</dbReference>
<dbReference type="InterPro" id="IPR017941">
    <property type="entry name" value="Rieske_2Fe-2S"/>
</dbReference>
<dbReference type="InterPro" id="IPR015879">
    <property type="entry name" value="Ring_hydroxy_dOase_asu_C_dom"/>
</dbReference>
<evidence type="ECO:0000256" key="2">
    <source>
        <dbReference type="ARBA" id="ARBA00022714"/>
    </source>
</evidence>
<keyword evidence="9" id="KW-1185">Reference proteome</keyword>
<evidence type="ECO:0000256" key="6">
    <source>
        <dbReference type="ARBA" id="ARBA00023014"/>
    </source>
</evidence>
<feature type="domain" description="Rieske" evidence="7">
    <location>
        <begin position="59"/>
        <end position="165"/>
    </location>
</feature>
<evidence type="ECO:0000256" key="5">
    <source>
        <dbReference type="ARBA" id="ARBA00023004"/>
    </source>
</evidence>